<dbReference type="Proteomes" id="UP000589085">
    <property type="component" value="Unassembled WGS sequence"/>
</dbReference>
<dbReference type="EMBL" id="JABEQJ010000005">
    <property type="protein sequence ID" value="MBB2159733.1"/>
    <property type="molecule type" value="Genomic_DNA"/>
</dbReference>
<dbReference type="SUPFAM" id="SSF69279">
    <property type="entry name" value="Phage tail proteins"/>
    <property type="match status" value="2"/>
</dbReference>
<feature type="domain" description="Baseplate hub protein gp44/GpP-like C-terminal" evidence="2">
    <location>
        <begin position="306"/>
        <end position="388"/>
    </location>
</feature>
<dbReference type="PIRSF" id="PIRSF004440">
    <property type="entry name" value="GpP"/>
    <property type="match status" value="1"/>
</dbReference>
<dbReference type="InterPro" id="IPR053982">
    <property type="entry name" value="Gp44/GpP-like_C"/>
</dbReference>
<evidence type="ECO:0000259" key="2">
    <source>
        <dbReference type="Pfam" id="PF21929"/>
    </source>
</evidence>
<dbReference type="Pfam" id="PF21929">
    <property type="entry name" value="GpP_4th"/>
    <property type="match status" value="1"/>
</dbReference>
<dbReference type="AlphaFoldDB" id="A0A7W4NQ95"/>
<dbReference type="Pfam" id="PF22255">
    <property type="entry name" value="Gp44-like_2nd"/>
    <property type="match status" value="1"/>
</dbReference>
<dbReference type="Gene3D" id="3.55.50.10">
    <property type="entry name" value="Baseplate protein-like domains"/>
    <property type="match status" value="1"/>
</dbReference>
<proteinExistence type="predicted"/>
<dbReference type="InterPro" id="IPR049354">
    <property type="entry name" value="GpP-like_N"/>
</dbReference>
<evidence type="ECO:0000313" key="4">
    <source>
        <dbReference type="EMBL" id="MBB2159733.1"/>
    </source>
</evidence>
<dbReference type="InterPro" id="IPR053981">
    <property type="entry name" value="Gp44/GpP-like_2nd"/>
</dbReference>
<evidence type="ECO:0000259" key="1">
    <source>
        <dbReference type="Pfam" id="PF21683"/>
    </source>
</evidence>
<evidence type="ECO:0000259" key="3">
    <source>
        <dbReference type="Pfam" id="PF22255"/>
    </source>
</evidence>
<dbReference type="RefSeq" id="WP_182996581.1">
    <property type="nucleotide sequence ID" value="NZ_JABEQJ010000005.1"/>
</dbReference>
<gene>
    <name evidence="4" type="ORF">HLH48_06015</name>
</gene>
<accession>A0A7W4NQ95</accession>
<dbReference type="Pfam" id="PF21683">
    <property type="entry name" value="GpP-like_1st"/>
    <property type="match status" value="1"/>
</dbReference>
<dbReference type="Gene3D" id="3.30.1920.10">
    <property type="entry name" value="Baseplate protein-like domains - 2 layer sandwich fold"/>
    <property type="match status" value="1"/>
</dbReference>
<organism evidence="4 5">
    <name type="scientific">Gluconacetobacter sacchari</name>
    <dbReference type="NCBI Taxonomy" id="92759"/>
    <lineage>
        <taxon>Bacteria</taxon>
        <taxon>Pseudomonadati</taxon>
        <taxon>Pseudomonadota</taxon>
        <taxon>Alphaproteobacteria</taxon>
        <taxon>Acetobacterales</taxon>
        <taxon>Acetobacteraceae</taxon>
        <taxon>Gluconacetobacter</taxon>
    </lineage>
</organism>
<comment type="caution">
    <text evidence="4">The sequence shown here is derived from an EMBL/GenBank/DDBJ whole genome shotgun (WGS) entry which is preliminary data.</text>
</comment>
<protein>
    <submittedName>
        <fullName evidence="4">Phage tail protein</fullName>
    </submittedName>
</protein>
<feature type="domain" description="Baseplate hub protein gp44-like N-terminal" evidence="1">
    <location>
        <begin position="41"/>
        <end position="123"/>
    </location>
</feature>
<sequence length="415" mass="44979">MFHFWEQAEYSIFGNIRESLMSDLLASIGDVLGYGAQPSDDVSIVVGSLKISGWTEVQIRCGVEIMPWAADLIATEWQPGSQTDVTINEGDACQIYIGSDLVLTGYVVTIDREMTPDSHAVHVAVASKSIDLVDSAAEIATYQLNSMNALAIIRKLAATAGISVYPVAGAGSVDIQVFSIILSETAYEAIERVCRLANCLFYDRPDGNIALAPVGITVIPSAFAQGRNVEAARVRASQAGRFASIQAIIQTPLVLTQPPASNDYVSEFAAKTAPVNAVGYDNGISRPWRRMLVPVESGDDGNYDYARRRVQWEASRRYGRSQVIELTCDGWRDNSGSLWSPNTIAQVSLPALKRDGIEWLITELVFRRDEGGTHCDVTLMPPEAMVPEPILLPMQANEGMRAINSNNAAPLPGGL</sequence>
<dbReference type="Gene3D" id="2.30.300.10">
    <property type="entry name" value="Baseplate protein-like domain - beta roll fold"/>
    <property type="match status" value="1"/>
</dbReference>
<feature type="domain" description="Baseplate hub protein gp44/GpP-like second" evidence="3">
    <location>
        <begin position="131"/>
        <end position="211"/>
    </location>
</feature>
<dbReference type="InterPro" id="IPR023399">
    <property type="entry name" value="Baseplate-like_2-layer_sand"/>
</dbReference>
<name>A0A7W4NQ95_9PROT</name>
<evidence type="ECO:0000313" key="5">
    <source>
        <dbReference type="Proteomes" id="UP000589085"/>
    </source>
</evidence>
<reference evidence="4 5" key="1">
    <citation type="submission" date="2020-04" db="EMBL/GenBank/DDBJ databases">
        <title>Description of novel Gluconacetobacter.</title>
        <authorList>
            <person name="Sombolestani A."/>
        </authorList>
    </citation>
    <scope>NUCLEOTIDE SEQUENCE [LARGE SCALE GENOMIC DNA]</scope>
    <source>
        <strain evidence="4 5">LMG 19747</strain>
    </source>
</reference>
<dbReference type="InterPro" id="IPR026276">
    <property type="entry name" value="Baseplate_GpP"/>
</dbReference>